<evidence type="ECO:0000256" key="1">
    <source>
        <dbReference type="ARBA" id="ARBA00004141"/>
    </source>
</evidence>
<feature type="transmembrane region" description="Helical" evidence="5">
    <location>
        <begin position="68"/>
        <end position="87"/>
    </location>
</feature>
<dbReference type="OrthoDB" id="7595779at2"/>
<evidence type="ECO:0008006" key="8">
    <source>
        <dbReference type="Google" id="ProtNLM"/>
    </source>
</evidence>
<dbReference type="HOGENOM" id="CLU_126433_3_0_6"/>
<keyword evidence="7" id="KW-1185">Reference proteome</keyword>
<keyword evidence="4 5" id="KW-0472">Membrane</keyword>
<keyword evidence="3 5" id="KW-1133">Transmembrane helix</keyword>
<organism evidence="6 7">
    <name type="scientific">Acinetobacter rudis CIP 110305</name>
    <dbReference type="NCBI Taxonomy" id="421052"/>
    <lineage>
        <taxon>Bacteria</taxon>
        <taxon>Pseudomonadati</taxon>
        <taxon>Pseudomonadota</taxon>
        <taxon>Gammaproteobacteria</taxon>
        <taxon>Moraxellales</taxon>
        <taxon>Moraxellaceae</taxon>
        <taxon>Acinetobacter</taxon>
    </lineage>
</organism>
<dbReference type="AlphaFoldDB" id="S3MVX6"/>
<name>S3MVX6_9GAMM</name>
<evidence type="ECO:0000256" key="3">
    <source>
        <dbReference type="ARBA" id="ARBA00022989"/>
    </source>
</evidence>
<dbReference type="PATRIC" id="fig|421052.3.peg.2222"/>
<comment type="caution">
    <text evidence="6">The sequence shown here is derived from an EMBL/GenBank/DDBJ whole genome shotgun (WGS) entry which is preliminary data.</text>
</comment>
<dbReference type="Pfam" id="PF13564">
    <property type="entry name" value="DoxX_2"/>
    <property type="match status" value="1"/>
</dbReference>
<comment type="subcellular location">
    <subcellularLocation>
        <location evidence="1">Membrane</location>
        <topology evidence="1">Multi-pass membrane protein</topology>
    </subcellularLocation>
</comment>
<dbReference type="eggNOG" id="ENOG503330R">
    <property type="taxonomic scope" value="Bacteria"/>
</dbReference>
<evidence type="ECO:0000256" key="2">
    <source>
        <dbReference type="ARBA" id="ARBA00022692"/>
    </source>
</evidence>
<evidence type="ECO:0000313" key="7">
    <source>
        <dbReference type="Proteomes" id="UP000014568"/>
    </source>
</evidence>
<evidence type="ECO:0000256" key="5">
    <source>
        <dbReference type="SAM" id="Phobius"/>
    </source>
</evidence>
<feature type="transmembrane region" description="Helical" evidence="5">
    <location>
        <begin position="93"/>
        <end position="110"/>
    </location>
</feature>
<keyword evidence="2 5" id="KW-0812">Transmembrane</keyword>
<dbReference type="RefSeq" id="WP_016656680.1">
    <property type="nucleotide sequence ID" value="NZ_KE340353.1"/>
</dbReference>
<reference evidence="6 7" key="1">
    <citation type="submission" date="2013-06" db="EMBL/GenBank/DDBJ databases">
        <title>The Genome Sequence of Acinetobacter rudis CIP 110305.</title>
        <authorList>
            <consortium name="The Broad Institute Genome Sequencing Platform"/>
            <consortium name="The Broad Institute Genome Sequencing Center for Infectious Disease"/>
            <person name="Cerqueira G."/>
            <person name="Feldgarden M."/>
            <person name="Courvalin P."/>
            <person name="Perichon B."/>
            <person name="Grillot-Courvalin C."/>
            <person name="Clermont D."/>
            <person name="Rocha E."/>
            <person name="Yoon E.-J."/>
            <person name="Nemec A."/>
            <person name="Young S.K."/>
            <person name="Zeng Q."/>
            <person name="Gargeya S."/>
            <person name="Fitzgerald M."/>
            <person name="Abouelleil A."/>
            <person name="Alvarado L."/>
            <person name="Berlin A.M."/>
            <person name="Chapman S.B."/>
            <person name="Dewar J."/>
            <person name="Goldberg J."/>
            <person name="Griggs A."/>
            <person name="Gujja S."/>
            <person name="Hansen M."/>
            <person name="Howarth C."/>
            <person name="Imamovic A."/>
            <person name="Larimer J."/>
            <person name="McCowan C."/>
            <person name="Murphy C."/>
            <person name="Pearson M."/>
            <person name="Priest M."/>
            <person name="Roberts A."/>
            <person name="Saif S."/>
            <person name="Shea T."/>
            <person name="Sykes S."/>
            <person name="Wortman J."/>
            <person name="Nusbaum C."/>
            <person name="Birren B."/>
        </authorList>
    </citation>
    <scope>NUCLEOTIDE SEQUENCE [LARGE SCALE GENOMIC DNA]</scope>
    <source>
        <strain evidence="6 7">CIP 110305</strain>
    </source>
</reference>
<feature type="transmembrane region" description="Helical" evidence="5">
    <location>
        <begin position="9"/>
        <end position="27"/>
    </location>
</feature>
<evidence type="ECO:0000313" key="6">
    <source>
        <dbReference type="EMBL" id="EPF71930.1"/>
    </source>
</evidence>
<feature type="transmembrane region" description="Helical" evidence="5">
    <location>
        <begin position="39"/>
        <end position="61"/>
    </location>
</feature>
<dbReference type="Proteomes" id="UP000014568">
    <property type="component" value="Unassembled WGS sequence"/>
</dbReference>
<accession>S3MVX6</accession>
<protein>
    <recommendedName>
        <fullName evidence="8">DoxX family protein</fullName>
    </recommendedName>
</protein>
<gene>
    <name evidence="6" type="ORF">F945_02276</name>
</gene>
<sequence>MSKINLKKILTYGLVVFFIVGAVGNLIGPEKILEDYARWGYPNGFHLVTGSFELLAAILIFKSSTRFIGSLLASCIMFSAILTLSYHAEYSHAFIPLIVFMLLLVSIYLHKQKKLL</sequence>
<evidence type="ECO:0000256" key="4">
    <source>
        <dbReference type="ARBA" id="ARBA00023136"/>
    </source>
</evidence>
<dbReference type="GO" id="GO:0016020">
    <property type="term" value="C:membrane"/>
    <property type="evidence" value="ECO:0007669"/>
    <property type="project" value="UniProtKB-SubCell"/>
</dbReference>
<dbReference type="EMBL" id="ATGI01000031">
    <property type="protein sequence ID" value="EPF71930.1"/>
    <property type="molecule type" value="Genomic_DNA"/>
</dbReference>
<proteinExistence type="predicted"/>
<dbReference type="InterPro" id="IPR032808">
    <property type="entry name" value="DoxX"/>
</dbReference>